<evidence type="ECO:0000313" key="2">
    <source>
        <dbReference type="Proteomes" id="UP000324222"/>
    </source>
</evidence>
<gene>
    <name evidence="1" type="ORF">E2C01_052157</name>
</gene>
<dbReference type="AlphaFoldDB" id="A0A5B7GGT7"/>
<dbReference type="EMBL" id="VSRR010015430">
    <property type="protein sequence ID" value="MPC58162.1"/>
    <property type="molecule type" value="Genomic_DNA"/>
</dbReference>
<evidence type="ECO:0000313" key="1">
    <source>
        <dbReference type="EMBL" id="MPC58162.1"/>
    </source>
</evidence>
<keyword evidence="2" id="KW-1185">Reference proteome</keyword>
<protein>
    <submittedName>
        <fullName evidence="1">Uncharacterized protein</fullName>
    </submittedName>
</protein>
<sequence length="102" mass="11414">MRHFGRLEKINEKLLAYLTPDEARGAPGWLTQYQTRLPTRATDLLHTAAPLTLRQHEPGMSTGAMEPLRSAASQLKASLQCRLRAYSDSRIEEGKANHTISN</sequence>
<comment type="caution">
    <text evidence="1">The sequence shown here is derived from an EMBL/GenBank/DDBJ whole genome shotgun (WGS) entry which is preliminary data.</text>
</comment>
<proteinExistence type="predicted"/>
<reference evidence="1 2" key="1">
    <citation type="submission" date="2019-05" db="EMBL/GenBank/DDBJ databases">
        <title>Another draft genome of Portunus trituberculatus and its Hox gene families provides insights of decapod evolution.</title>
        <authorList>
            <person name="Jeong J.-H."/>
            <person name="Song I."/>
            <person name="Kim S."/>
            <person name="Choi T."/>
            <person name="Kim D."/>
            <person name="Ryu S."/>
            <person name="Kim W."/>
        </authorList>
    </citation>
    <scope>NUCLEOTIDE SEQUENCE [LARGE SCALE GENOMIC DNA]</scope>
    <source>
        <tissue evidence="1">Muscle</tissue>
    </source>
</reference>
<organism evidence="1 2">
    <name type="scientific">Portunus trituberculatus</name>
    <name type="common">Swimming crab</name>
    <name type="synonym">Neptunus trituberculatus</name>
    <dbReference type="NCBI Taxonomy" id="210409"/>
    <lineage>
        <taxon>Eukaryota</taxon>
        <taxon>Metazoa</taxon>
        <taxon>Ecdysozoa</taxon>
        <taxon>Arthropoda</taxon>
        <taxon>Crustacea</taxon>
        <taxon>Multicrustacea</taxon>
        <taxon>Malacostraca</taxon>
        <taxon>Eumalacostraca</taxon>
        <taxon>Eucarida</taxon>
        <taxon>Decapoda</taxon>
        <taxon>Pleocyemata</taxon>
        <taxon>Brachyura</taxon>
        <taxon>Eubrachyura</taxon>
        <taxon>Portunoidea</taxon>
        <taxon>Portunidae</taxon>
        <taxon>Portuninae</taxon>
        <taxon>Portunus</taxon>
    </lineage>
</organism>
<dbReference type="Proteomes" id="UP000324222">
    <property type="component" value="Unassembled WGS sequence"/>
</dbReference>
<name>A0A5B7GGT7_PORTR</name>
<accession>A0A5B7GGT7</accession>